<evidence type="ECO:0000313" key="3">
    <source>
        <dbReference type="Proteomes" id="UP000009046"/>
    </source>
</evidence>
<dbReference type="GeneID" id="8231539"/>
<reference evidence="1" key="2">
    <citation type="submission" date="2007-04" db="EMBL/GenBank/DDBJ databases">
        <title>The genome of the human body louse.</title>
        <authorList>
            <consortium name="The Human Body Louse Genome Consortium"/>
            <person name="Kirkness E."/>
            <person name="Walenz B."/>
            <person name="Hass B."/>
            <person name="Bruggner R."/>
            <person name="Strausberg R."/>
        </authorList>
    </citation>
    <scope>NUCLEOTIDE SEQUENCE</scope>
    <source>
        <strain evidence="1">USDA</strain>
    </source>
</reference>
<reference evidence="1" key="1">
    <citation type="submission" date="2007-04" db="EMBL/GenBank/DDBJ databases">
        <title>Annotation of Pediculus humanus corporis strain USDA.</title>
        <authorList>
            <person name="Kirkness E."/>
            <person name="Hannick L."/>
            <person name="Hass B."/>
            <person name="Bruggner R."/>
            <person name="Lawson D."/>
            <person name="Bidwell S."/>
            <person name="Joardar V."/>
            <person name="Caler E."/>
            <person name="Walenz B."/>
            <person name="Inman J."/>
            <person name="Schobel S."/>
            <person name="Galinsky K."/>
            <person name="Amedeo P."/>
            <person name="Strausberg R."/>
        </authorList>
    </citation>
    <scope>NUCLEOTIDE SEQUENCE</scope>
    <source>
        <strain evidence="1">USDA</strain>
    </source>
</reference>
<dbReference type="InParanoid" id="E0VCE9"/>
<dbReference type="EnsemblMetazoa" id="PHUM086670-RA">
    <property type="protein sequence ID" value="PHUM086670-PA"/>
    <property type="gene ID" value="PHUM086670"/>
</dbReference>
<dbReference type="VEuPathDB" id="VectorBase:PHUM086670"/>
<keyword evidence="3" id="KW-1185">Reference proteome</keyword>
<dbReference type="HOGENOM" id="CLU_1490736_0_0_1"/>
<dbReference type="EMBL" id="AAZO01001035">
    <property type="status" value="NOT_ANNOTATED_CDS"/>
    <property type="molecule type" value="Genomic_DNA"/>
</dbReference>
<reference evidence="2" key="3">
    <citation type="submission" date="2021-02" db="UniProtKB">
        <authorList>
            <consortium name="EnsemblMetazoa"/>
        </authorList>
    </citation>
    <scope>IDENTIFICATION</scope>
    <source>
        <strain evidence="2">USDA</strain>
    </source>
</reference>
<gene>
    <name evidence="2" type="primary">8231539</name>
    <name evidence="1" type="ORF">Phum_PHUM086670</name>
</gene>
<name>E0VCE9_PEDHC</name>
<dbReference type="KEGG" id="phu:Phum_PHUM086670"/>
<dbReference type="CTD" id="8231539"/>
<evidence type="ECO:0000313" key="1">
    <source>
        <dbReference type="EMBL" id="EEB11055.1"/>
    </source>
</evidence>
<protein>
    <submittedName>
        <fullName evidence="1 2">Uncharacterized protein</fullName>
    </submittedName>
</protein>
<dbReference type="AlphaFoldDB" id="E0VCE9"/>
<proteinExistence type="predicted"/>
<dbReference type="Proteomes" id="UP000009046">
    <property type="component" value="Unassembled WGS sequence"/>
</dbReference>
<dbReference type="eggNOG" id="ENOG502SAMD">
    <property type="taxonomic scope" value="Eukaryota"/>
</dbReference>
<sequence>MNFEYVVKRNEKKKICFGSTLERKLLEDDTKGLTSKLAKTYLRENLPVAPGMYDHSNVTSSINPTSNLGTVLGGRKAERKTIFTGSLTPAPGEYNLPSMLPEKYIQVGTYNISASKHRTLNFKYSFGGKKCLFPIIKVKCAPYNFDECERCQKYPEGDYWYLEAIESKPILKPFCVVLVMK</sequence>
<organism>
    <name type="scientific">Pediculus humanus subsp. corporis</name>
    <name type="common">Body louse</name>
    <dbReference type="NCBI Taxonomy" id="121224"/>
    <lineage>
        <taxon>Eukaryota</taxon>
        <taxon>Metazoa</taxon>
        <taxon>Ecdysozoa</taxon>
        <taxon>Arthropoda</taxon>
        <taxon>Hexapoda</taxon>
        <taxon>Insecta</taxon>
        <taxon>Pterygota</taxon>
        <taxon>Neoptera</taxon>
        <taxon>Paraneoptera</taxon>
        <taxon>Psocodea</taxon>
        <taxon>Troctomorpha</taxon>
        <taxon>Phthiraptera</taxon>
        <taxon>Anoplura</taxon>
        <taxon>Pediculidae</taxon>
        <taxon>Pediculus</taxon>
    </lineage>
</organism>
<dbReference type="OrthoDB" id="8189408at2759"/>
<dbReference type="RefSeq" id="XP_002423793.1">
    <property type="nucleotide sequence ID" value="XM_002423748.1"/>
</dbReference>
<accession>E0VCE9</accession>
<dbReference type="EMBL" id="DS235053">
    <property type="protein sequence ID" value="EEB11055.1"/>
    <property type="molecule type" value="Genomic_DNA"/>
</dbReference>
<evidence type="ECO:0000313" key="2">
    <source>
        <dbReference type="EnsemblMetazoa" id="PHUM086670-PA"/>
    </source>
</evidence>